<reference evidence="1 2" key="1">
    <citation type="journal article" date="2013" name="BMC Microbiol.">
        <title>Identification of the type II cytochrome c maturation pathway in anammox bacteria by comparative genomics.</title>
        <authorList>
            <person name="Ferousi C."/>
            <person name="Speth D.R."/>
            <person name="Reimann J."/>
            <person name="Op den Camp H.J."/>
            <person name="Allen J.W."/>
            <person name="Keltjens J.T."/>
            <person name="Jetten M.S."/>
        </authorList>
    </citation>
    <scope>NUCLEOTIDE SEQUENCE [LARGE SCALE GENOMIC DNA]</scope>
    <source>
        <strain evidence="1">RU1</strain>
    </source>
</reference>
<comment type="caution">
    <text evidence="1">The sequence shown here is derived from an EMBL/GenBank/DDBJ whole genome shotgun (WGS) entry which is preliminary data.</text>
</comment>
<proteinExistence type="predicted"/>
<evidence type="ECO:0000313" key="1">
    <source>
        <dbReference type="EMBL" id="KKO20823.1"/>
    </source>
</evidence>
<sequence length="65" mass="7609">GRLLRKRPLAMTATMHFDGTLHVVIASEAKQSFPHKKRYLLKGVCEKTYRKKKFLYSNTIREDSI</sequence>
<dbReference type="EMBL" id="LAQJ01000059">
    <property type="protein sequence ID" value="KKO20823.1"/>
    <property type="molecule type" value="Genomic_DNA"/>
</dbReference>
<keyword evidence="2" id="KW-1185">Reference proteome</keyword>
<feature type="non-terminal residue" evidence="1">
    <location>
        <position position="1"/>
    </location>
</feature>
<organism evidence="1 2">
    <name type="scientific">Candidatus Brocadia fulgida</name>
    <dbReference type="NCBI Taxonomy" id="380242"/>
    <lineage>
        <taxon>Bacteria</taxon>
        <taxon>Pseudomonadati</taxon>
        <taxon>Planctomycetota</taxon>
        <taxon>Candidatus Brocadiia</taxon>
        <taxon>Candidatus Brocadiales</taxon>
        <taxon>Candidatus Brocadiaceae</taxon>
        <taxon>Candidatus Brocadia</taxon>
    </lineage>
</organism>
<dbReference type="AlphaFoldDB" id="A0A0M2UXL2"/>
<evidence type="ECO:0000313" key="2">
    <source>
        <dbReference type="Proteomes" id="UP000034954"/>
    </source>
</evidence>
<accession>A0A0M2UXL2</accession>
<gene>
    <name evidence="1" type="ORF">BROFUL_00452</name>
</gene>
<name>A0A0M2UXL2_9BACT</name>
<protein>
    <submittedName>
        <fullName evidence="1">Uncharacterized protein</fullName>
    </submittedName>
</protein>
<dbReference type="Proteomes" id="UP000034954">
    <property type="component" value="Unassembled WGS sequence"/>
</dbReference>